<organism evidence="5">
    <name type="scientific">Desulfomonile tiedjei</name>
    <dbReference type="NCBI Taxonomy" id="2358"/>
    <lineage>
        <taxon>Bacteria</taxon>
        <taxon>Pseudomonadati</taxon>
        <taxon>Thermodesulfobacteriota</taxon>
        <taxon>Desulfomonilia</taxon>
        <taxon>Desulfomonilales</taxon>
        <taxon>Desulfomonilaceae</taxon>
        <taxon>Desulfomonile</taxon>
    </lineage>
</organism>
<protein>
    <submittedName>
        <fullName evidence="5">ABC transporter ATP-binding protein</fullName>
    </submittedName>
</protein>
<comment type="caution">
    <text evidence="5">The sequence shown here is derived from an EMBL/GenBank/DDBJ whole genome shotgun (WGS) entry which is preliminary data.</text>
</comment>
<dbReference type="PANTHER" id="PTHR42794">
    <property type="entry name" value="HEMIN IMPORT ATP-BINDING PROTEIN HMUV"/>
    <property type="match status" value="1"/>
</dbReference>
<gene>
    <name evidence="5" type="ORF">ENV54_00035</name>
</gene>
<dbReference type="FunFam" id="3.40.50.300:FF:000134">
    <property type="entry name" value="Iron-enterobactin ABC transporter ATP-binding protein"/>
    <property type="match status" value="1"/>
</dbReference>
<dbReference type="Pfam" id="PF00005">
    <property type="entry name" value="ABC_tran"/>
    <property type="match status" value="1"/>
</dbReference>
<accession>A0A7C4EQW3</accession>
<feature type="domain" description="ABC transporter" evidence="4">
    <location>
        <begin position="3"/>
        <end position="236"/>
    </location>
</feature>
<dbReference type="GO" id="GO:0016887">
    <property type="term" value="F:ATP hydrolysis activity"/>
    <property type="evidence" value="ECO:0007669"/>
    <property type="project" value="InterPro"/>
</dbReference>
<evidence type="ECO:0000256" key="1">
    <source>
        <dbReference type="ARBA" id="ARBA00022448"/>
    </source>
</evidence>
<dbReference type="InterPro" id="IPR017871">
    <property type="entry name" value="ABC_transporter-like_CS"/>
</dbReference>
<dbReference type="SUPFAM" id="SSF52540">
    <property type="entry name" value="P-loop containing nucleoside triphosphate hydrolases"/>
    <property type="match status" value="1"/>
</dbReference>
<dbReference type="InterPro" id="IPR003439">
    <property type="entry name" value="ABC_transporter-like_ATP-bd"/>
</dbReference>
<dbReference type="SMART" id="SM00382">
    <property type="entry name" value="AAA"/>
    <property type="match status" value="1"/>
</dbReference>
<keyword evidence="1" id="KW-0813">Transport</keyword>
<dbReference type="InterPro" id="IPR027417">
    <property type="entry name" value="P-loop_NTPase"/>
</dbReference>
<dbReference type="PANTHER" id="PTHR42794:SF2">
    <property type="entry name" value="ABC TRANSPORTER ATP-BINDING PROTEIN"/>
    <property type="match status" value="1"/>
</dbReference>
<keyword evidence="3 5" id="KW-0067">ATP-binding</keyword>
<dbReference type="Gene3D" id="3.40.50.300">
    <property type="entry name" value="P-loop containing nucleotide triphosphate hydrolases"/>
    <property type="match status" value="1"/>
</dbReference>
<evidence type="ECO:0000256" key="2">
    <source>
        <dbReference type="ARBA" id="ARBA00022741"/>
    </source>
</evidence>
<keyword evidence="2" id="KW-0547">Nucleotide-binding</keyword>
<proteinExistence type="predicted"/>
<dbReference type="PROSITE" id="PS50893">
    <property type="entry name" value="ABC_TRANSPORTER_2"/>
    <property type="match status" value="1"/>
</dbReference>
<reference evidence="5" key="1">
    <citation type="journal article" date="2020" name="mSystems">
        <title>Genome- and Community-Level Interaction Insights into Carbon Utilization and Element Cycling Functions of Hydrothermarchaeota in Hydrothermal Sediment.</title>
        <authorList>
            <person name="Zhou Z."/>
            <person name="Liu Y."/>
            <person name="Xu W."/>
            <person name="Pan J."/>
            <person name="Luo Z.H."/>
            <person name="Li M."/>
        </authorList>
    </citation>
    <scope>NUCLEOTIDE SEQUENCE [LARGE SCALE GENOMIC DNA]</scope>
    <source>
        <strain evidence="5">SpSt-769</strain>
    </source>
</reference>
<evidence type="ECO:0000313" key="5">
    <source>
        <dbReference type="EMBL" id="HGH59665.1"/>
    </source>
</evidence>
<name>A0A7C4EQW3_9BACT</name>
<sequence length="258" mass="28585">MILSVQGIHFRYNSSEVLRDVSFDLRPGTILGLLGTNGAGKSTLLKCLNRILRPHRGTVLLDDTEILRLNRNEIAKRMAYVPQRYEQEALTVFDAVLLGRKPHIKWGPTRQDLMIVQGVLDVMGLAEHALRPVKTLSGGQAQKVVLARSFAQEPDVLLLDEPTSNLDVRNQLEVMGLIREAVHKRSVCAVIAIHDLNLALRFADAVLFLREGQAYALQSTQSVSPEVIQEVYGVTSVIQKVGGYTVVVPLTCCKDHIC</sequence>
<dbReference type="InterPro" id="IPR003593">
    <property type="entry name" value="AAA+_ATPase"/>
</dbReference>
<dbReference type="EMBL" id="DTGT01000002">
    <property type="protein sequence ID" value="HGH59665.1"/>
    <property type="molecule type" value="Genomic_DNA"/>
</dbReference>
<dbReference type="CDD" id="cd03214">
    <property type="entry name" value="ABC_Iron-Siderophores_B12_Hemin"/>
    <property type="match status" value="1"/>
</dbReference>
<dbReference type="GO" id="GO:0005524">
    <property type="term" value="F:ATP binding"/>
    <property type="evidence" value="ECO:0007669"/>
    <property type="project" value="UniProtKB-KW"/>
</dbReference>
<evidence type="ECO:0000259" key="4">
    <source>
        <dbReference type="PROSITE" id="PS50893"/>
    </source>
</evidence>
<evidence type="ECO:0000256" key="3">
    <source>
        <dbReference type="ARBA" id="ARBA00022840"/>
    </source>
</evidence>
<dbReference type="AlphaFoldDB" id="A0A7C4EQW3"/>
<dbReference type="PROSITE" id="PS00211">
    <property type="entry name" value="ABC_TRANSPORTER_1"/>
    <property type="match status" value="1"/>
</dbReference>